<feature type="region of interest" description="Disordered" evidence="1">
    <location>
        <begin position="25"/>
        <end position="44"/>
    </location>
</feature>
<evidence type="ECO:0000256" key="1">
    <source>
        <dbReference type="SAM" id="MobiDB-lite"/>
    </source>
</evidence>
<dbReference type="AlphaFoldDB" id="A0A820L8Y6"/>
<name>A0A820L8Y6_9BILA</name>
<organism evidence="2 3">
    <name type="scientific">Adineta steineri</name>
    <dbReference type="NCBI Taxonomy" id="433720"/>
    <lineage>
        <taxon>Eukaryota</taxon>
        <taxon>Metazoa</taxon>
        <taxon>Spiralia</taxon>
        <taxon>Gnathifera</taxon>
        <taxon>Rotifera</taxon>
        <taxon>Eurotatoria</taxon>
        <taxon>Bdelloidea</taxon>
        <taxon>Adinetida</taxon>
        <taxon>Adinetidae</taxon>
        <taxon>Adineta</taxon>
    </lineage>
</organism>
<protein>
    <submittedName>
        <fullName evidence="2">Uncharacterized protein</fullName>
    </submittedName>
</protein>
<gene>
    <name evidence="2" type="ORF">OXD698_LOCUS49014</name>
</gene>
<evidence type="ECO:0000313" key="3">
    <source>
        <dbReference type="Proteomes" id="UP000663844"/>
    </source>
</evidence>
<accession>A0A820L8Y6</accession>
<dbReference type="Proteomes" id="UP000663844">
    <property type="component" value="Unassembled WGS sequence"/>
</dbReference>
<feature type="non-terminal residue" evidence="2">
    <location>
        <position position="1"/>
    </location>
</feature>
<evidence type="ECO:0000313" key="2">
    <source>
        <dbReference type="EMBL" id="CAF4355529.1"/>
    </source>
</evidence>
<comment type="caution">
    <text evidence="2">The sequence shown here is derived from an EMBL/GenBank/DDBJ whole genome shotgun (WGS) entry which is preliminary data.</text>
</comment>
<dbReference type="EMBL" id="CAJOAZ010021392">
    <property type="protein sequence ID" value="CAF4355529.1"/>
    <property type="molecule type" value="Genomic_DNA"/>
</dbReference>
<sequence>MMLQRNDQISNTTMIHQMIQTMPTTVRNKRSNKKRTVSESSDSESELTLSTWTMIDYEDQLDHQSKELILIIYKV</sequence>
<proteinExistence type="predicted"/>
<reference evidence="2" key="1">
    <citation type="submission" date="2021-02" db="EMBL/GenBank/DDBJ databases">
        <authorList>
            <person name="Nowell W R."/>
        </authorList>
    </citation>
    <scope>NUCLEOTIDE SEQUENCE</scope>
</reference>